<dbReference type="OrthoDB" id="7210452at2"/>
<dbReference type="InterPro" id="IPR007739">
    <property type="entry name" value="RgpF"/>
</dbReference>
<dbReference type="STRING" id="1579316.RC74_05615"/>
<protein>
    <submittedName>
        <fullName evidence="1">Glycosyl transferase family 1</fullName>
    </submittedName>
</protein>
<dbReference type="AlphaFoldDB" id="A0A126UXN0"/>
<sequence length="678" mass="77320">MSTLSQLVRARPNPDFAPRDYLRLNKDIGPEHRQALRHYLERGKNEGRATAVRPGASSRDGKRTAVVRPLIEGQKAKFAIVIHVFYHDLWSDFKARLLDLDIEFDLFVTATFDPSETDEMFANIRATFPSARCFELHNHGRDIFPFVYLANSSVLDGYSAICKFHTKKSPHRTDGEKWRDHLISGLLDGQNTSLITDAFLADETAGFLVADGQHFTETRWWGSNFERTKAMLARVEVPITEKGISFPAGSIYWLKPEILSMIKGMRLTEDDFEYELGQVDGTLAHAFERGVGFLATNGGQTTRQTSEIMSRPVADPLPLPEFTSCFYLPQFHPTEMNDKWWGKGFTEWTSTVAAKPQYKTHQQPVLPADLGFYDLRLPSVMGQQAELAKDAGIDAFCVYHYWFDRTRILETPMNNLLNTPEIDFPFYLCWANESWRRNWDGLSGEILLDQSYGEGFEERLVEDSLPYMRDARYQRPNGRDPRFVIYRPEDMPNPAQNVCLMRQAWRDSGIGEVELGAVRFHISADQSVAEDVFDFWIEMPPHGMVVEKDLIEIDSLDSEYSGSFSGLIYSYNGVIENSAKKSYVRGLPANTIAGVMPSWDNTARRGAAAHMAYGANPQSFDRWLKSIRAHRLEGSYRNELFINAWNEWAENATLEPSKHYGSAYLETAKRNIKPRSLG</sequence>
<accession>A0A126UXN0</accession>
<gene>
    <name evidence="1" type="ORF">RC74_05615</name>
</gene>
<dbReference type="PANTHER" id="PTHR41244">
    <property type="entry name" value="RHAMNAN SYNTHESIS F"/>
    <property type="match status" value="1"/>
</dbReference>
<dbReference type="EMBL" id="CP014327">
    <property type="protein sequence ID" value="AML50828.1"/>
    <property type="molecule type" value="Genomic_DNA"/>
</dbReference>
<proteinExistence type="predicted"/>
<dbReference type="Gene3D" id="3.20.20.80">
    <property type="entry name" value="Glycosidases"/>
    <property type="match status" value="1"/>
</dbReference>
<dbReference type="GO" id="GO:0016740">
    <property type="term" value="F:transferase activity"/>
    <property type="evidence" value="ECO:0007669"/>
    <property type="project" value="UniProtKB-KW"/>
</dbReference>
<reference evidence="1 2" key="1">
    <citation type="submission" date="2016-02" db="EMBL/GenBank/DDBJ databases">
        <title>Complete genome sequence of Halocynthiibacter arcticus PAMC 20958t from arctic marine sediment.</title>
        <authorList>
            <person name="Lee Y.M."/>
            <person name="Baek K."/>
            <person name="Lee H.K."/>
            <person name="Shin S.C."/>
        </authorList>
    </citation>
    <scope>NUCLEOTIDE SEQUENCE [LARGE SCALE GENOMIC DNA]</scope>
    <source>
        <strain evidence="1">PAMC 20958</strain>
    </source>
</reference>
<keyword evidence="1" id="KW-0808">Transferase</keyword>
<organism evidence="1 2">
    <name type="scientific">Falsihalocynthiibacter arcticus</name>
    <dbReference type="NCBI Taxonomy" id="1579316"/>
    <lineage>
        <taxon>Bacteria</taxon>
        <taxon>Pseudomonadati</taxon>
        <taxon>Pseudomonadota</taxon>
        <taxon>Alphaproteobacteria</taxon>
        <taxon>Rhodobacterales</taxon>
        <taxon>Roseobacteraceae</taxon>
        <taxon>Falsihalocynthiibacter</taxon>
    </lineage>
</organism>
<name>A0A126UXN0_9RHOB</name>
<evidence type="ECO:0000313" key="2">
    <source>
        <dbReference type="Proteomes" id="UP000070371"/>
    </source>
</evidence>
<evidence type="ECO:0000313" key="1">
    <source>
        <dbReference type="EMBL" id="AML50828.1"/>
    </source>
</evidence>
<dbReference type="InterPro" id="IPR032719">
    <property type="entry name" value="WbsX"/>
</dbReference>
<dbReference type="Proteomes" id="UP000070371">
    <property type="component" value="Chromosome"/>
</dbReference>
<dbReference type="CDD" id="cd11579">
    <property type="entry name" value="Glyco_tran_WbsX"/>
    <property type="match status" value="1"/>
</dbReference>
<dbReference type="PANTHER" id="PTHR41244:SF1">
    <property type="entry name" value="GLYCOSYLTRANSFERASE"/>
    <property type="match status" value="1"/>
</dbReference>
<keyword evidence="2" id="KW-1185">Reference proteome</keyword>
<dbReference type="Pfam" id="PF05045">
    <property type="entry name" value="RgpF"/>
    <property type="match status" value="1"/>
</dbReference>
<dbReference type="KEGG" id="hat:RC74_05615"/>
<dbReference type="Pfam" id="PF14307">
    <property type="entry name" value="Glyco_tran_WbsX"/>
    <property type="match status" value="1"/>
</dbReference>